<name>A0A934W0H6_9RHOB</name>
<keyword evidence="2" id="KW-1185">Reference proteome</keyword>
<comment type="caution">
    <text evidence="1">The sequence shown here is derived from an EMBL/GenBank/DDBJ whole genome shotgun (WGS) entry which is preliminary data.</text>
</comment>
<dbReference type="RefSeq" id="WP_200685136.1">
    <property type="nucleotide sequence ID" value="NZ_JAEPRQ010000002.1"/>
</dbReference>
<proteinExistence type="predicted"/>
<dbReference type="Proteomes" id="UP000640485">
    <property type="component" value="Unassembled WGS sequence"/>
</dbReference>
<sequence length="99" mass="11183">MADLHFTICDLRQRISALPQVEYMRGDFLEQHKAHREAARALGQYLTETYGAKVSERHDANRITMHRITSTSTSGLIGAFQNWIAAAEKRHAITIGDQS</sequence>
<evidence type="ECO:0000313" key="2">
    <source>
        <dbReference type="Proteomes" id="UP000640485"/>
    </source>
</evidence>
<evidence type="ECO:0000313" key="1">
    <source>
        <dbReference type="EMBL" id="MBK4215804.1"/>
    </source>
</evidence>
<dbReference type="EMBL" id="JAEPRQ010000002">
    <property type="protein sequence ID" value="MBK4215804.1"/>
    <property type="molecule type" value="Genomic_DNA"/>
</dbReference>
<dbReference type="AlphaFoldDB" id="A0A934W0H6"/>
<organism evidence="1 2">
    <name type="scientific">Paracoccus caeni</name>
    <dbReference type="NCBI Taxonomy" id="657651"/>
    <lineage>
        <taxon>Bacteria</taxon>
        <taxon>Pseudomonadati</taxon>
        <taxon>Pseudomonadota</taxon>
        <taxon>Alphaproteobacteria</taxon>
        <taxon>Rhodobacterales</taxon>
        <taxon>Paracoccaceae</taxon>
        <taxon>Paracoccus</taxon>
    </lineage>
</organism>
<gene>
    <name evidence="1" type="ORF">JJJ17_07700</name>
</gene>
<reference evidence="1" key="1">
    <citation type="submission" date="2021-01" db="EMBL/GenBank/DDBJ databases">
        <title>Paracoccus amoyensis sp. nov., isolated from the surface seawater along the coast of Xiamen Island, China.</title>
        <authorList>
            <person name="Lyu L."/>
        </authorList>
    </citation>
    <scope>NUCLEOTIDE SEQUENCE</scope>
    <source>
        <strain evidence="1">MJ17</strain>
    </source>
</reference>
<accession>A0A934W0H6</accession>
<protein>
    <submittedName>
        <fullName evidence="1">Uncharacterized protein</fullName>
    </submittedName>
</protein>